<evidence type="ECO:0000256" key="7">
    <source>
        <dbReference type="RuleBase" id="RU362063"/>
    </source>
</evidence>
<keyword evidence="4" id="KW-0732">Signal</keyword>
<comment type="similarity">
    <text evidence="2 7">Belongs to the FlgA family.</text>
</comment>
<keyword evidence="9" id="KW-0969">Cilium</keyword>
<dbReference type="Pfam" id="PF13144">
    <property type="entry name" value="ChapFlgA"/>
    <property type="match status" value="1"/>
</dbReference>
<evidence type="ECO:0000259" key="8">
    <source>
        <dbReference type="SMART" id="SM00858"/>
    </source>
</evidence>
<evidence type="ECO:0000256" key="2">
    <source>
        <dbReference type="ARBA" id="ARBA00010474"/>
    </source>
</evidence>
<dbReference type="GO" id="GO:0042597">
    <property type="term" value="C:periplasmic space"/>
    <property type="evidence" value="ECO:0007669"/>
    <property type="project" value="UniProtKB-SubCell"/>
</dbReference>
<comment type="caution">
    <text evidence="9">The sequence shown here is derived from an EMBL/GenBank/DDBJ whole genome shotgun (WGS) entry which is preliminary data.</text>
</comment>
<dbReference type="RefSeq" id="WP_180570730.1">
    <property type="nucleotide sequence ID" value="NZ_JACCKB010000049.1"/>
</dbReference>
<organism evidence="9 10">
    <name type="scientific">Spartinivicinus marinus</name>
    <dbReference type="NCBI Taxonomy" id="2994442"/>
    <lineage>
        <taxon>Bacteria</taxon>
        <taxon>Pseudomonadati</taxon>
        <taxon>Pseudomonadota</taxon>
        <taxon>Gammaproteobacteria</taxon>
        <taxon>Oceanospirillales</taxon>
        <taxon>Zooshikellaceae</taxon>
        <taxon>Spartinivicinus</taxon>
    </lineage>
</organism>
<comment type="function">
    <text evidence="6 7">Involved in the assembly process of the P-ring formation. It may associate with FlgF on the rod constituting a structure essential for the P-ring assembly or may act as a modulator protein for the P-ring assembly.</text>
</comment>
<dbReference type="GO" id="GO:0044780">
    <property type="term" value="P:bacterial-type flagellum assembly"/>
    <property type="evidence" value="ECO:0007669"/>
    <property type="project" value="InterPro"/>
</dbReference>
<evidence type="ECO:0000256" key="1">
    <source>
        <dbReference type="ARBA" id="ARBA00004418"/>
    </source>
</evidence>
<dbReference type="Gene3D" id="2.30.30.760">
    <property type="match status" value="1"/>
</dbReference>
<evidence type="ECO:0000256" key="6">
    <source>
        <dbReference type="ARBA" id="ARBA00025643"/>
    </source>
</evidence>
<dbReference type="PANTHER" id="PTHR36307">
    <property type="entry name" value="FLAGELLA BASAL BODY P-RING FORMATION PROTEIN FLGA"/>
    <property type="match status" value="1"/>
</dbReference>
<dbReference type="InterPro" id="IPR017585">
    <property type="entry name" value="SAF_FlgA"/>
</dbReference>
<dbReference type="PANTHER" id="PTHR36307:SF1">
    <property type="entry name" value="FLAGELLA BASAL BODY P-RING FORMATION PROTEIN FLGA"/>
    <property type="match status" value="1"/>
</dbReference>
<keyword evidence="9" id="KW-0966">Cell projection</keyword>
<gene>
    <name evidence="9" type="primary">flgA</name>
    <name evidence="9" type="ORF">H0A36_22170</name>
</gene>
<evidence type="ECO:0000256" key="4">
    <source>
        <dbReference type="ARBA" id="ARBA00022729"/>
    </source>
</evidence>
<dbReference type="InterPro" id="IPR041231">
    <property type="entry name" value="FlgA_N"/>
</dbReference>
<dbReference type="CDD" id="cd11614">
    <property type="entry name" value="SAF_CpaB_FlgA_like"/>
    <property type="match status" value="1"/>
</dbReference>
<reference evidence="9 10" key="1">
    <citation type="submission" date="2020-07" db="EMBL/GenBank/DDBJ databases">
        <title>Endozoicomonas sp. nov., isolated from sediment.</title>
        <authorList>
            <person name="Gu T."/>
        </authorList>
    </citation>
    <scope>NUCLEOTIDE SEQUENCE [LARGE SCALE GENOMIC DNA]</scope>
    <source>
        <strain evidence="9 10">SM1973</strain>
    </source>
</reference>
<keyword evidence="9" id="KW-0282">Flagellum</keyword>
<dbReference type="EMBL" id="JACCKB010000049">
    <property type="protein sequence ID" value="NYZ68727.1"/>
    <property type="molecule type" value="Genomic_DNA"/>
</dbReference>
<name>A0A853IGZ8_9GAMM</name>
<keyword evidence="7" id="KW-1005">Bacterial flagellum biogenesis</keyword>
<dbReference type="SMART" id="SM00858">
    <property type="entry name" value="SAF"/>
    <property type="match status" value="1"/>
</dbReference>
<dbReference type="NCBIfam" id="TIGR03170">
    <property type="entry name" value="flgA_cterm"/>
    <property type="match status" value="1"/>
</dbReference>
<feature type="domain" description="SAF" evidence="8">
    <location>
        <begin position="115"/>
        <end position="177"/>
    </location>
</feature>
<sequence>MNIHSAIIRSLLAFGLAVTTMASWSNPVHRSIQQLLYGYLENQLKTYTQQLGSGRYEIHISPIDPRLNLQPCANKLTIEPSQRRQNLIGRSTHKIKCLQSPYWSLYVATQVKLYRQVIAASQTLQKGQVITSNDLIQLEQDISKLRGSYFPEPSRLLGKVVTRQIKMGQPITQNHITQAMAIKKGTQVAIHANTSNFSVLAKGVALSDGKPGQLIKVRNIRSKRVIQAVVKDAYTVEATL</sequence>
<dbReference type="Gene3D" id="3.90.1210.10">
    <property type="entry name" value="Antifreeze-like/N-acetylneuraminic acid synthase C-terminal domain"/>
    <property type="match status" value="1"/>
</dbReference>
<evidence type="ECO:0000256" key="3">
    <source>
        <dbReference type="ARBA" id="ARBA00014754"/>
    </source>
</evidence>
<accession>A0A853IGZ8</accession>
<protein>
    <recommendedName>
        <fullName evidence="3 7">Flagella basal body P-ring formation protein FlgA</fullName>
    </recommendedName>
</protein>
<dbReference type="Proteomes" id="UP000569732">
    <property type="component" value="Unassembled WGS sequence"/>
</dbReference>
<dbReference type="AlphaFoldDB" id="A0A853IGZ8"/>
<evidence type="ECO:0000256" key="5">
    <source>
        <dbReference type="ARBA" id="ARBA00022764"/>
    </source>
</evidence>
<comment type="subcellular location">
    <subcellularLocation>
        <location evidence="1 7">Periplasm</location>
    </subcellularLocation>
</comment>
<proteinExistence type="inferred from homology"/>
<dbReference type="InterPro" id="IPR039246">
    <property type="entry name" value="Flagellar_FlgA"/>
</dbReference>
<evidence type="ECO:0000313" key="10">
    <source>
        <dbReference type="Proteomes" id="UP000569732"/>
    </source>
</evidence>
<dbReference type="Pfam" id="PF17656">
    <property type="entry name" value="ChapFlgA_N"/>
    <property type="match status" value="1"/>
</dbReference>
<evidence type="ECO:0000313" key="9">
    <source>
        <dbReference type="EMBL" id="NYZ68727.1"/>
    </source>
</evidence>
<keyword evidence="10" id="KW-1185">Reference proteome</keyword>
<keyword evidence="5 7" id="KW-0574">Periplasm</keyword>
<dbReference type="InterPro" id="IPR013974">
    <property type="entry name" value="SAF"/>
</dbReference>